<evidence type="ECO:0000256" key="1">
    <source>
        <dbReference type="SAM" id="MobiDB-lite"/>
    </source>
</evidence>
<feature type="region of interest" description="Disordered" evidence="1">
    <location>
        <begin position="314"/>
        <end position="353"/>
    </location>
</feature>
<dbReference type="Pfam" id="PF00788">
    <property type="entry name" value="RA"/>
    <property type="match status" value="1"/>
</dbReference>
<evidence type="ECO:0000259" key="2">
    <source>
        <dbReference type="PROSITE" id="PS50105"/>
    </source>
</evidence>
<dbReference type="PROSITE" id="PS50200">
    <property type="entry name" value="RA"/>
    <property type="match status" value="1"/>
</dbReference>
<evidence type="ECO:0000313" key="5">
    <source>
        <dbReference type="Proteomes" id="UP000094285"/>
    </source>
</evidence>
<dbReference type="Proteomes" id="UP000094285">
    <property type="component" value="Unassembled WGS sequence"/>
</dbReference>
<dbReference type="OrthoDB" id="445896at2759"/>
<dbReference type="Gene3D" id="1.10.150.50">
    <property type="entry name" value="Transcription Factor, Ets-1"/>
    <property type="match status" value="1"/>
</dbReference>
<feature type="compositionally biased region" description="Polar residues" evidence="1">
    <location>
        <begin position="250"/>
        <end position="263"/>
    </location>
</feature>
<evidence type="ECO:0000313" key="4">
    <source>
        <dbReference type="EMBL" id="ODV78494.1"/>
    </source>
</evidence>
<name>A0A1E4SG56_9ASCO</name>
<gene>
    <name evidence="4" type="ORF">CANTADRAFT_53240</name>
</gene>
<dbReference type="Pfam" id="PF07647">
    <property type="entry name" value="SAM_2"/>
    <property type="match status" value="1"/>
</dbReference>
<dbReference type="InterPro" id="IPR029071">
    <property type="entry name" value="Ubiquitin-like_domsf"/>
</dbReference>
<dbReference type="RefSeq" id="XP_020063616.1">
    <property type="nucleotide sequence ID" value="XM_020210182.1"/>
</dbReference>
<dbReference type="STRING" id="984487.A0A1E4SG56"/>
<feature type="compositionally biased region" description="Low complexity" evidence="1">
    <location>
        <begin position="315"/>
        <end position="344"/>
    </location>
</feature>
<dbReference type="InterPro" id="IPR013761">
    <property type="entry name" value="SAM/pointed_sf"/>
</dbReference>
<evidence type="ECO:0000259" key="3">
    <source>
        <dbReference type="PROSITE" id="PS50200"/>
    </source>
</evidence>
<dbReference type="PROSITE" id="PS50105">
    <property type="entry name" value="SAM_DOMAIN"/>
    <property type="match status" value="1"/>
</dbReference>
<dbReference type="InterPro" id="IPR000159">
    <property type="entry name" value="RA_dom"/>
</dbReference>
<dbReference type="GeneID" id="30984318"/>
<dbReference type="SUPFAM" id="SSF47769">
    <property type="entry name" value="SAM/Pointed domain"/>
    <property type="match status" value="1"/>
</dbReference>
<feature type="region of interest" description="Disordered" evidence="1">
    <location>
        <begin position="220"/>
        <end position="263"/>
    </location>
</feature>
<dbReference type="Gene3D" id="3.10.20.90">
    <property type="entry name" value="Phosphatidylinositol 3-kinase Catalytic Subunit, Chain A, domain 1"/>
    <property type="match status" value="1"/>
</dbReference>
<organism evidence="4 5">
    <name type="scientific">Suhomyces tanzawaensis NRRL Y-17324</name>
    <dbReference type="NCBI Taxonomy" id="984487"/>
    <lineage>
        <taxon>Eukaryota</taxon>
        <taxon>Fungi</taxon>
        <taxon>Dikarya</taxon>
        <taxon>Ascomycota</taxon>
        <taxon>Saccharomycotina</taxon>
        <taxon>Pichiomycetes</taxon>
        <taxon>Debaryomycetaceae</taxon>
        <taxon>Suhomyces</taxon>
    </lineage>
</organism>
<reference evidence="5" key="1">
    <citation type="submission" date="2016-05" db="EMBL/GenBank/DDBJ databases">
        <title>Comparative genomics of biotechnologically important yeasts.</title>
        <authorList>
            <consortium name="DOE Joint Genome Institute"/>
            <person name="Riley R."/>
            <person name="Haridas S."/>
            <person name="Wolfe K.H."/>
            <person name="Lopes M.R."/>
            <person name="Hittinger C.T."/>
            <person name="Goker M."/>
            <person name="Salamov A."/>
            <person name="Wisecaver J."/>
            <person name="Long T.M."/>
            <person name="Aerts A.L."/>
            <person name="Barry K."/>
            <person name="Choi C."/>
            <person name="Clum A."/>
            <person name="Coughlan A.Y."/>
            <person name="Deshpande S."/>
            <person name="Douglass A.P."/>
            <person name="Hanson S.J."/>
            <person name="Klenk H.-P."/>
            <person name="Labutti K."/>
            <person name="Lapidus A."/>
            <person name="Lindquist E."/>
            <person name="Lipzen A."/>
            <person name="Meier-Kolthoff J.P."/>
            <person name="Ohm R.A."/>
            <person name="Otillar R.P."/>
            <person name="Pangilinan J."/>
            <person name="Peng Y."/>
            <person name="Rokas A."/>
            <person name="Rosa C.A."/>
            <person name="Scheuner C."/>
            <person name="Sibirny A.A."/>
            <person name="Slot J.C."/>
            <person name="Stielow J.B."/>
            <person name="Sun H."/>
            <person name="Kurtzman C.P."/>
            <person name="Blackwell M."/>
            <person name="Grigoriev I.V."/>
            <person name="Jeffries T.W."/>
        </authorList>
    </citation>
    <scope>NUCLEOTIDE SEQUENCE [LARGE SCALE GENOMIC DNA]</scope>
    <source>
        <strain evidence="5">NRRL Y-17324</strain>
    </source>
</reference>
<feature type="region of interest" description="Disordered" evidence="1">
    <location>
        <begin position="174"/>
        <end position="195"/>
    </location>
</feature>
<feature type="region of interest" description="Disordered" evidence="1">
    <location>
        <begin position="431"/>
        <end position="452"/>
    </location>
</feature>
<feature type="domain" description="SAM" evidence="2">
    <location>
        <begin position="12"/>
        <end position="78"/>
    </location>
</feature>
<sequence>MSSPSNESFLQWDPAQVASHVRSVLSEEHKGLAESFLHHKIEGSLLPFITTEHLKELGIAQLLTRLAVKKSFTDLITAHHQKYPLQSMNDPEYKLNNININTNYVSMESLSLSSVLMQDMFKKLGHLMQQQIQSSEPSPVSPNQNLLDIKRLNENFIKLKTDLIPVIRLLKDSKPLPTPTLDPGTSSSNVDSPTLSILSSQSESAGSWADPLSDFGTITSNSTFAPHRQNVSRSNSVSNNGGNVSNRSSYNLPSPTYSKRFSSGSQFSLGTGKIILQSIPKIHETRTQADFTLPKIIPDNSNKDGEALRPRLVETKSSSSTTTINTLGNVPGTPTTPTMNNTAPSQPSNEPLKQLRASTEDSCLKILQQAMKRHHIPRDDWSKYVLVICYGDKERILKLAEKPVIIFKELQELGKHPAIMLRQLATTATTETGSDELYEDSRIGDDIPGGTL</sequence>
<dbReference type="EMBL" id="KV453913">
    <property type="protein sequence ID" value="ODV78494.1"/>
    <property type="molecule type" value="Genomic_DNA"/>
</dbReference>
<evidence type="ECO:0008006" key="6">
    <source>
        <dbReference type="Google" id="ProtNLM"/>
    </source>
</evidence>
<feature type="compositionally biased region" description="Polar residues" evidence="1">
    <location>
        <begin position="183"/>
        <end position="195"/>
    </location>
</feature>
<protein>
    <recommendedName>
        <fullName evidence="6">RA-domain-containing protein</fullName>
    </recommendedName>
</protein>
<dbReference type="CDD" id="cd01786">
    <property type="entry name" value="RA_STE50"/>
    <property type="match status" value="1"/>
</dbReference>
<proteinExistence type="predicted"/>
<keyword evidence="5" id="KW-1185">Reference proteome</keyword>
<dbReference type="SUPFAM" id="SSF54236">
    <property type="entry name" value="Ubiquitin-like"/>
    <property type="match status" value="1"/>
</dbReference>
<dbReference type="InterPro" id="IPR001660">
    <property type="entry name" value="SAM"/>
</dbReference>
<feature type="domain" description="Ras-associating" evidence="3">
    <location>
        <begin position="353"/>
        <end position="426"/>
    </location>
</feature>
<feature type="compositionally biased region" description="Low complexity" evidence="1">
    <location>
        <begin position="231"/>
        <end position="249"/>
    </location>
</feature>
<dbReference type="GO" id="GO:0007165">
    <property type="term" value="P:signal transduction"/>
    <property type="evidence" value="ECO:0007669"/>
    <property type="project" value="InterPro"/>
</dbReference>
<accession>A0A1E4SG56</accession>
<dbReference type="SMART" id="SM00314">
    <property type="entry name" value="RA"/>
    <property type="match status" value="1"/>
</dbReference>
<dbReference type="AlphaFoldDB" id="A0A1E4SG56"/>